<protein>
    <submittedName>
        <fullName evidence="1">Uncharacterized protein</fullName>
    </submittedName>
</protein>
<gene>
    <name evidence="1" type="ORF">CSX01_02450</name>
</gene>
<dbReference type="EMBL" id="PDYF01000007">
    <property type="protein sequence ID" value="PHU36114.1"/>
    <property type="molecule type" value="Genomic_DNA"/>
</dbReference>
<dbReference type="Proteomes" id="UP000225889">
    <property type="component" value="Unassembled WGS sequence"/>
</dbReference>
<evidence type="ECO:0000313" key="2">
    <source>
        <dbReference type="Proteomes" id="UP000225889"/>
    </source>
</evidence>
<comment type="caution">
    <text evidence="1">The sequence shown here is derived from an EMBL/GenBank/DDBJ whole genome shotgun (WGS) entry which is preliminary data.</text>
</comment>
<evidence type="ECO:0000313" key="1">
    <source>
        <dbReference type="EMBL" id="PHU36114.1"/>
    </source>
</evidence>
<name>A0A2G3DYN5_9FIRM</name>
<dbReference type="AlphaFoldDB" id="A0A2G3DYN5"/>
<accession>A0A2G3DYN5</accession>
<reference evidence="1 2" key="1">
    <citation type="submission" date="2017-10" db="EMBL/GenBank/DDBJ databases">
        <title>Resolving the taxonomy of Roseburia spp., Eubacterium rectale and Agathobacter spp. through phylogenomic analysis.</title>
        <authorList>
            <person name="Sheridan P.O."/>
            <person name="Walker A.W."/>
            <person name="Duncan S.H."/>
            <person name="Scott K.P."/>
            <person name="Toole P.W.O."/>
            <person name="Luis P."/>
            <person name="Flint H.J."/>
        </authorList>
    </citation>
    <scope>NUCLEOTIDE SEQUENCE [LARGE SCALE GENOMIC DNA]</scope>
    <source>
        <strain evidence="1 2">JK626</strain>
    </source>
</reference>
<proteinExistence type="predicted"/>
<sequence>MDVKDIIAKVSGNKDLVEQIKKADPKQVKGLLDKAGLKVDESDAKAVKAALSDGKLDLNDIKNIAGGLFK</sequence>
<organism evidence="1 2">
    <name type="scientific">Pseudobutyrivibrio ruminis</name>
    <dbReference type="NCBI Taxonomy" id="46206"/>
    <lineage>
        <taxon>Bacteria</taxon>
        <taxon>Bacillati</taxon>
        <taxon>Bacillota</taxon>
        <taxon>Clostridia</taxon>
        <taxon>Lachnospirales</taxon>
        <taxon>Lachnospiraceae</taxon>
        <taxon>Pseudobutyrivibrio</taxon>
    </lineage>
</organism>
<dbReference type="RefSeq" id="WP_090152204.1">
    <property type="nucleotide sequence ID" value="NZ_PDYF01000007.1"/>
</dbReference>
<reference evidence="1 2" key="2">
    <citation type="submission" date="2017-10" db="EMBL/GenBank/DDBJ databases">
        <authorList>
            <person name="Banno H."/>
            <person name="Chua N.-H."/>
        </authorList>
    </citation>
    <scope>NUCLEOTIDE SEQUENCE [LARGE SCALE GENOMIC DNA]</scope>
    <source>
        <strain evidence="1 2">JK626</strain>
    </source>
</reference>